<dbReference type="Proteomes" id="UP000550136">
    <property type="component" value="Unassembled WGS sequence"/>
</dbReference>
<dbReference type="Pfam" id="PF09423">
    <property type="entry name" value="PhoD"/>
    <property type="match status" value="1"/>
</dbReference>
<accession>A0A411LHM5</accession>
<dbReference type="PANTHER" id="PTHR43606">
    <property type="entry name" value="PHOSPHATASE, PUTATIVE (AFU_ORTHOLOGUE AFUA_6G08710)-RELATED"/>
    <property type="match status" value="1"/>
</dbReference>
<dbReference type="CDD" id="cd07389">
    <property type="entry name" value="MPP_PhoD"/>
    <property type="match status" value="1"/>
</dbReference>
<evidence type="ECO:0000259" key="1">
    <source>
        <dbReference type="Pfam" id="PF09423"/>
    </source>
</evidence>
<dbReference type="Gene3D" id="2.60.40.380">
    <property type="entry name" value="Purple acid phosphatase-like, N-terminal"/>
    <property type="match status" value="1"/>
</dbReference>
<dbReference type="InterPro" id="IPR018946">
    <property type="entry name" value="PhoD-like_MPP"/>
</dbReference>
<dbReference type="InterPro" id="IPR032093">
    <property type="entry name" value="PhoD_N"/>
</dbReference>
<feature type="domain" description="Phospholipase D N-terminal" evidence="2">
    <location>
        <begin position="44"/>
        <end position="137"/>
    </location>
</feature>
<dbReference type="OrthoDB" id="327733at2"/>
<sequence length="564" mass="61172">MKGPDTMTMMNRRRAMTLMGSGAALAMPAGLAEATTPLPVRFDHGVASGDPAADGAILWTRATPGEAAMVGDIALTWHVAPIDGGDAVGLHTGRVTARAARDFTAKVEVTGLQPGRDYRYWFEAATGERSPEGRFRTLPRGAVEDLVLAVVSCQLYPGGLYNAYDAIAKSERLDAVLHLGDYIYEYGADGYGTKIGHQLGRLPEPVHEIVTLADYRQRHAQVKRDPDMQAAHARAAFICVWDDHEVANDDWIGGAENHQPATEGDWGKRKAAAMQAYFEWMPIRDPRPGQPWEAINRSFDFGDLATIVMLESRLLARSKQVRAKGDAPEPSEYAAMMAERARPDRALLGPGQLDWVERTLGASVKAGRPWQVIGNQVVMARIDGPDLEKQMGPAGYAKLTERLSEAERGQLHEAQASYRAGLPLNFDSWDGYPAERERLYAAFARAGSHPVVVSGDSHAAWANDLYNAKGELVAAEFGGTAITSPSWGDLMPGIGREIAAANPKVVRFCDQDAKGYLHLTLTRDTATARFMTVSTVLAKPYSQGIAAIWRTEVGGRAPIAPVSA</sequence>
<dbReference type="Gene3D" id="3.60.21.70">
    <property type="entry name" value="PhoD-like phosphatase"/>
    <property type="match status" value="1"/>
</dbReference>
<dbReference type="PANTHER" id="PTHR43606:SF2">
    <property type="entry name" value="ALKALINE PHOSPHATASE FAMILY PROTEIN (AFU_ORTHOLOGUE AFUA_5G03860)"/>
    <property type="match status" value="1"/>
</dbReference>
<organism evidence="3 4">
    <name type="scientific">Sphingomonas paucimobilis</name>
    <name type="common">Pseudomonas paucimobilis</name>
    <dbReference type="NCBI Taxonomy" id="13689"/>
    <lineage>
        <taxon>Bacteria</taxon>
        <taxon>Pseudomonadati</taxon>
        <taxon>Pseudomonadota</taxon>
        <taxon>Alphaproteobacteria</taxon>
        <taxon>Sphingomonadales</taxon>
        <taxon>Sphingomonadaceae</taxon>
        <taxon>Sphingomonas</taxon>
    </lineage>
</organism>
<comment type="caution">
    <text evidence="3">The sequence shown here is derived from an EMBL/GenBank/DDBJ whole genome shotgun (WGS) entry which is preliminary data.</text>
</comment>
<dbReference type="InterPro" id="IPR029052">
    <property type="entry name" value="Metallo-depent_PP-like"/>
</dbReference>
<dbReference type="InterPro" id="IPR006311">
    <property type="entry name" value="TAT_signal"/>
</dbReference>
<name>A0A411LHM5_SPHPI</name>
<proteinExistence type="predicted"/>
<dbReference type="PROSITE" id="PS51318">
    <property type="entry name" value="TAT"/>
    <property type="match status" value="1"/>
</dbReference>
<feature type="domain" description="PhoD-like phosphatase metallophosphatase" evidence="1">
    <location>
        <begin position="148"/>
        <end position="530"/>
    </location>
</feature>
<evidence type="ECO:0000313" key="4">
    <source>
        <dbReference type="Proteomes" id="UP000550136"/>
    </source>
</evidence>
<dbReference type="EMBL" id="JABEOU010000045">
    <property type="protein sequence ID" value="NNG58817.1"/>
    <property type="molecule type" value="Genomic_DNA"/>
</dbReference>
<dbReference type="Pfam" id="PF16655">
    <property type="entry name" value="PhoD_N"/>
    <property type="match status" value="1"/>
</dbReference>
<reference evidence="3 4" key="1">
    <citation type="submission" date="2020-05" db="EMBL/GenBank/DDBJ databases">
        <title>Draft Genome Sequences of Sphingomonas sp. Isolated from the International Space Station.</title>
        <authorList>
            <person name="Bijlani S."/>
            <person name="Singh N.K."/>
            <person name="Mason C.E."/>
            <person name="Wang C.C."/>
            <person name="Venkateswaran K."/>
        </authorList>
    </citation>
    <scope>NUCLEOTIDE SEQUENCE [LARGE SCALE GENOMIC DNA]</scope>
    <source>
        <strain evidence="3 4">FKI-L5-BR-P1</strain>
    </source>
</reference>
<dbReference type="AlphaFoldDB" id="A0A411LHM5"/>
<gene>
    <name evidence="3" type="ORF">HKX06_15750</name>
</gene>
<evidence type="ECO:0000313" key="3">
    <source>
        <dbReference type="EMBL" id="NNG58817.1"/>
    </source>
</evidence>
<protein>
    <submittedName>
        <fullName evidence="3">Alkaline phosphatase</fullName>
    </submittedName>
</protein>
<dbReference type="InterPro" id="IPR038607">
    <property type="entry name" value="PhoD-like_sf"/>
</dbReference>
<dbReference type="InterPro" id="IPR052900">
    <property type="entry name" value="Phospholipid_Metab_Enz"/>
</dbReference>
<evidence type="ECO:0000259" key="2">
    <source>
        <dbReference type="Pfam" id="PF16655"/>
    </source>
</evidence>
<dbReference type="SUPFAM" id="SSF56300">
    <property type="entry name" value="Metallo-dependent phosphatases"/>
    <property type="match status" value="1"/>
</dbReference>